<feature type="transmembrane region" description="Helical" evidence="7">
    <location>
        <begin position="38"/>
        <end position="55"/>
    </location>
</feature>
<dbReference type="AlphaFoldDB" id="A8INI7"/>
<reference evidence="8 9" key="3">
    <citation type="journal article" date="2008" name="BMC Genomics">
        <title>The genome of the versatile nitrogen fixer Azorhizobium caulinodans ORS571.</title>
        <authorList>
            <person name="Lee KB."/>
            <person name="Backer P.D."/>
            <person name="Aono T."/>
            <person name="Liu CT."/>
            <person name="Suzuki S."/>
            <person name="Suzuki T."/>
            <person name="Kaneko T."/>
            <person name="Yamada M."/>
            <person name="Tabata S."/>
            <person name="Kupfer D.M."/>
            <person name="Najar F.Z."/>
            <person name="Wiley G.B."/>
            <person name="Roe B."/>
            <person name="Binnewies T.T."/>
            <person name="Ussery D.W."/>
            <person name="D'Haeze W."/>
            <person name="Herder J.D."/>
            <person name="Gevers D."/>
            <person name="Vereecke D."/>
            <person name="Holsters M."/>
            <person name="Oyaizu H."/>
        </authorList>
    </citation>
    <scope>NUCLEOTIDE SEQUENCE [LARGE SCALE GENOMIC DNA]</scope>
    <source>
        <strain evidence="9">ATCC 43989 / DSM 5975 / JCM 20966 / LMG 6465 / NBRC 14845 / NCIMB 13405 / ORS 571</strain>
    </source>
</reference>
<keyword evidence="4 7" id="KW-0812">Transmembrane</keyword>
<dbReference type="RefSeq" id="WP_012172279.1">
    <property type="nucleotide sequence ID" value="NC_009937.1"/>
</dbReference>
<sequence length="215" mass="23368">MISGYLPGRSPLHRLPAGWKLAGLAGLSVLLLPAQSPLLLGAGLAVVLCAYAALGRPALARLGLLRPLLPILALMLVLQLWAQDWSPAGLVSGLVIVMRILLMVMLADLVTLSTPLQDMMDVLERLASPLRRLGLEPRRLALAVALVLRFVPVLLASWQARTEAWRARSPRRPGLALLPGFLIQTLRIADRVAEALDARGFARHDTGRSRETRTQ</sequence>
<evidence type="ECO:0000256" key="6">
    <source>
        <dbReference type="ARBA" id="ARBA00023136"/>
    </source>
</evidence>
<dbReference type="InterPro" id="IPR051611">
    <property type="entry name" value="ECF_transporter_component"/>
</dbReference>
<organism evidence="8 9">
    <name type="scientific">Azorhizobium caulinodans (strain ATCC 43989 / DSM 5975 / JCM 20966 / LMG 6465 / NBRC 14845 / NCIMB 13405 / ORS 571)</name>
    <dbReference type="NCBI Taxonomy" id="438753"/>
    <lineage>
        <taxon>Bacteria</taxon>
        <taxon>Pseudomonadati</taxon>
        <taxon>Pseudomonadota</taxon>
        <taxon>Alphaproteobacteria</taxon>
        <taxon>Hyphomicrobiales</taxon>
        <taxon>Xanthobacteraceae</taxon>
        <taxon>Azorhizobium</taxon>
    </lineage>
</organism>
<accession>A8INI7</accession>
<dbReference type="KEGG" id="azc:AZC_3756"/>
<proteinExistence type="inferred from homology"/>
<feature type="transmembrane region" description="Helical" evidence="7">
    <location>
        <begin position="88"/>
        <end position="110"/>
    </location>
</feature>
<dbReference type="CDD" id="cd16914">
    <property type="entry name" value="EcfT"/>
    <property type="match status" value="1"/>
</dbReference>
<dbReference type="PANTHER" id="PTHR34857:SF2">
    <property type="entry name" value="SLL0384 PROTEIN"/>
    <property type="match status" value="1"/>
</dbReference>
<dbReference type="Pfam" id="PF02361">
    <property type="entry name" value="CbiQ"/>
    <property type="match status" value="1"/>
</dbReference>
<dbReference type="STRING" id="438753.AZC_3756"/>
<evidence type="ECO:0000256" key="7">
    <source>
        <dbReference type="SAM" id="Phobius"/>
    </source>
</evidence>
<dbReference type="eggNOG" id="COG0619">
    <property type="taxonomic scope" value="Bacteria"/>
</dbReference>
<reference evidence="8 9" key="1">
    <citation type="journal article" date="2007" name="Appl. Environ. Microbiol.">
        <title>Rhizobial factors required for stem nodule maturation and maintenance in Sesbania rostrata-Azorhizobium caulinodans ORS571 symbiosis.</title>
        <authorList>
            <person name="Suzuki S."/>
            <person name="Aono T."/>
            <person name="Lee KB."/>
            <person name="Suzuki T."/>
            <person name="Liu CT."/>
            <person name="Miwa H."/>
            <person name="Wakao S."/>
            <person name="Iki T."/>
            <person name="Oyaizu H."/>
        </authorList>
    </citation>
    <scope>NUCLEOTIDE SEQUENCE [LARGE SCALE GENOMIC DNA]</scope>
    <source>
        <strain evidence="9">ATCC 43989 / DSM 5975 / JCM 20966 / LMG 6465 / NBRC 14845 / NCIMB 13405 / ORS 571</strain>
    </source>
</reference>
<dbReference type="InterPro" id="IPR003339">
    <property type="entry name" value="ABC/ECF_trnsptr_transmembrane"/>
</dbReference>
<dbReference type="PANTHER" id="PTHR34857">
    <property type="entry name" value="SLL0384 PROTEIN"/>
    <property type="match status" value="1"/>
</dbReference>
<keyword evidence="5 7" id="KW-1133">Transmembrane helix</keyword>
<dbReference type="Proteomes" id="UP000000270">
    <property type="component" value="Chromosome"/>
</dbReference>
<keyword evidence="6 7" id="KW-0472">Membrane</keyword>
<evidence type="ECO:0000256" key="4">
    <source>
        <dbReference type="ARBA" id="ARBA00022692"/>
    </source>
</evidence>
<keyword evidence="3" id="KW-1003">Cell membrane</keyword>
<reference evidence="8 9" key="4">
    <citation type="journal article" date="2009" name="Appl. Environ. Microbiol.">
        <title>Comparative genome-wide transcriptional profiling of Azorhizobium caulinodans ORS571 grown under free-living and symbiotic conditions.</title>
        <authorList>
            <person name="Tsukada S."/>
            <person name="Aono T."/>
            <person name="Akiba N."/>
            <person name="Lee KB."/>
            <person name="Liu CT."/>
            <person name="Toyazaki H."/>
            <person name="Oyaizu H."/>
        </authorList>
    </citation>
    <scope>NUCLEOTIDE SEQUENCE [LARGE SCALE GENOMIC DNA]</scope>
    <source>
        <strain evidence="9">ATCC 43989 / DSM 5975 / JCM 20966 / LMG 6465 / NBRC 14845 / NCIMB 13405 / ORS 571</strain>
    </source>
</reference>
<evidence type="ECO:0000313" key="8">
    <source>
        <dbReference type="EMBL" id="BAF89754.1"/>
    </source>
</evidence>
<comment type="similarity">
    <text evidence="2">Belongs to the CbiQ family.</text>
</comment>
<dbReference type="GO" id="GO:0005886">
    <property type="term" value="C:plasma membrane"/>
    <property type="evidence" value="ECO:0007669"/>
    <property type="project" value="UniProtKB-ARBA"/>
</dbReference>
<gene>
    <name evidence="8" type="ordered locus">AZC_3756</name>
</gene>
<reference evidence="8 9" key="5">
    <citation type="journal article" date="2010" name="Appl. Environ. Microbiol.">
        <title>phrR-like gene praR of Azorhizobium caulinodans ORS571 is essential for symbiosis with Sesbania rostrata and is involved in expression of reb genes.</title>
        <authorList>
            <person name="Akiba N."/>
            <person name="Aono T."/>
            <person name="Toyazaki H."/>
            <person name="Sato S."/>
            <person name="Oyaizu H."/>
        </authorList>
    </citation>
    <scope>NUCLEOTIDE SEQUENCE [LARGE SCALE GENOMIC DNA]</scope>
    <source>
        <strain evidence="9">ATCC 43989 / DSM 5975 / JCM 20966 / LMG 6465 / NBRC 14845 / NCIMB 13405 / ORS 571</strain>
    </source>
</reference>
<evidence type="ECO:0000256" key="1">
    <source>
        <dbReference type="ARBA" id="ARBA00004141"/>
    </source>
</evidence>
<evidence type="ECO:0000256" key="2">
    <source>
        <dbReference type="ARBA" id="ARBA00008564"/>
    </source>
</evidence>
<feature type="transmembrane region" description="Helical" evidence="7">
    <location>
        <begin position="62"/>
        <end position="82"/>
    </location>
</feature>
<dbReference type="HOGENOM" id="CLU_056469_4_2_5"/>
<evidence type="ECO:0000256" key="3">
    <source>
        <dbReference type="ARBA" id="ARBA00022475"/>
    </source>
</evidence>
<evidence type="ECO:0000256" key="5">
    <source>
        <dbReference type="ARBA" id="ARBA00022989"/>
    </source>
</evidence>
<keyword evidence="9" id="KW-1185">Reference proteome</keyword>
<comment type="subcellular location">
    <subcellularLocation>
        <location evidence="1">Membrane</location>
        <topology evidence="1">Multi-pass membrane protein</topology>
    </subcellularLocation>
</comment>
<dbReference type="EMBL" id="AP009384">
    <property type="protein sequence ID" value="BAF89754.1"/>
    <property type="molecule type" value="Genomic_DNA"/>
</dbReference>
<reference evidence="9" key="2">
    <citation type="submission" date="2007-04" db="EMBL/GenBank/DDBJ databases">
        <title>Complete genome sequence of the nitrogen-fixing bacterium Azorhizobium caulinodans ORS571.</title>
        <authorList>
            <person name="Lee K.B."/>
            <person name="Backer P.D."/>
            <person name="Aono T."/>
            <person name="Liu C.T."/>
            <person name="Suzuki S."/>
            <person name="Suzuki T."/>
            <person name="Kaneko T."/>
            <person name="Yamada M."/>
            <person name="Tabata S."/>
            <person name="Kupfer D.M."/>
            <person name="Najar F.Z."/>
            <person name="Wiley G.B."/>
            <person name="Roe B."/>
            <person name="Binnewies T."/>
            <person name="Ussery D."/>
            <person name="Vereecke D."/>
            <person name="Gevers D."/>
            <person name="Holsters M."/>
            <person name="Oyaizu H."/>
        </authorList>
    </citation>
    <scope>NUCLEOTIDE SEQUENCE [LARGE SCALE GENOMIC DNA]</scope>
    <source>
        <strain evidence="9">ATCC 43989 / DSM 5975 / JCM 20966 / LMG 6465 / NBRC 14845 / NCIMB 13405 / ORS 571</strain>
    </source>
</reference>
<evidence type="ECO:0000313" key="9">
    <source>
        <dbReference type="Proteomes" id="UP000000270"/>
    </source>
</evidence>
<protein>
    <submittedName>
        <fullName evidence="8">Putative cobalt transport system permease protein</fullName>
    </submittedName>
</protein>
<name>A8INI7_AZOC5</name>
<reference evidence="8 9" key="6">
    <citation type="journal article" date="2011" name="Appl. Environ. Microbiol.">
        <title>Involvement of the azorhizobial chromosome partition gene (parA) in the onset of bacteroid differentiation during Sesbania rostrata stem nodule development.</title>
        <authorList>
            <person name="Liu CT."/>
            <person name="Lee KB."/>
            <person name="Wang YS."/>
            <person name="Peng MH."/>
            <person name="Lee KT."/>
            <person name="Suzuki S."/>
            <person name="Suzuki T."/>
            <person name="Oyaizu H."/>
        </authorList>
    </citation>
    <scope>NUCLEOTIDE SEQUENCE [LARGE SCALE GENOMIC DNA]</scope>
    <source>
        <strain evidence="9">ATCC 43989 / DSM 5975 / JCM 20966 / LMG 6465 / NBRC 14845 / NCIMB 13405 / ORS 571</strain>
    </source>
</reference>